<dbReference type="Proteomes" id="UP001556220">
    <property type="component" value="Unassembled WGS sequence"/>
</dbReference>
<dbReference type="InterPro" id="IPR043128">
    <property type="entry name" value="Rev_trsase/Diguanyl_cyclase"/>
</dbReference>
<dbReference type="PROSITE" id="PS50887">
    <property type="entry name" value="GGDEF"/>
    <property type="match status" value="1"/>
</dbReference>
<dbReference type="InterPro" id="IPR035919">
    <property type="entry name" value="EAL_sf"/>
</dbReference>
<organism evidence="5 6">
    <name type="scientific">Rhodanobacter lycopersici</name>
    <dbReference type="NCBI Taxonomy" id="3162487"/>
    <lineage>
        <taxon>Bacteria</taxon>
        <taxon>Pseudomonadati</taxon>
        <taxon>Pseudomonadota</taxon>
        <taxon>Gammaproteobacteria</taxon>
        <taxon>Lysobacterales</taxon>
        <taxon>Rhodanobacteraceae</taxon>
        <taxon>Rhodanobacter</taxon>
    </lineage>
</organism>
<dbReference type="PANTHER" id="PTHR33121:SF23">
    <property type="entry name" value="CYCLIC DI-GMP PHOSPHODIESTERASE PDEB"/>
    <property type="match status" value="1"/>
</dbReference>
<dbReference type="RefSeq" id="WP_367853638.1">
    <property type="nucleotide sequence ID" value="NZ_JBFOHK010000002.1"/>
</dbReference>
<dbReference type="NCBIfam" id="TIGR00254">
    <property type="entry name" value="GGDEF"/>
    <property type="match status" value="1"/>
</dbReference>
<dbReference type="InterPro" id="IPR000160">
    <property type="entry name" value="GGDEF_dom"/>
</dbReference>
<dbReference type="SUPFAM" id="SSF55073">
    <property type="entry name" value="Nucleotide cyclase"/>
    <property type="match status" value="1"/>
</dbReference>
<dbReference type="PANTHER" id="PTHR33121">
    <property type="entry name" value="CYCLIC DI-GMP PHOSPHODIESTERASE PDEF"/>
    <property type="match status" value="1"/>
</dbReference>
<gene>
    <name evidence="5" type="ORF">ABQJ54_07300</name>
</gene>
<evidence type="ECO:0000259" key="2">
    <source>
        <dbReference type="PROSITE" id="PS50883"/>
    </source>
</evidence>
<proteinExistence type="predicted"/>
<dbReference type="Gene3D" id="3.20.20.450">
    <property type="entry name" value="EAL domain"/>
    <property type="match status" value="1"/>
</dbReference>
<dbReference type="EMBL" id="JBFOHK010000002">
    <property type="protein sequence ID" value="MEW9571552.1"/>
    <property type="molecule type" value="Genomic_DNA"/>
</dbReference>
<comment type="caution">
    <text evidence="5">The sequence shown here is derived from an EMBL/GenBank/DDBJ whole genome shotgun (WGS) entry which is preliminary data.</text>
</comment>
<evidence type="ECO:0000313" key="6">
    <source>
        <dbReference type="Proteomes" id="UP001556220"/>
    </source>
</evidence>
<dbReference type="Gene3D" id="3.30.70.270">
    <property type="match status" value="1"/>
</dbReference>
<dbReference type="SMART" id="SM00304">
    <property type="entry name" value="HAMP"/>
    <property type="match status" value="1"/>
</dbReference>
<dbReference type="SMART" id="SM00267">
    <property type="entry name" value="GGDEF"/>
    <property type="match status" value="1"/>
</dbReference>
<dbReference type="Pfam" id="PF00672">
    <property type="entry name" value="HAMP"/>
    <property type="match status" value="1"/>
</dbReference>
<feature type="domain" description="HAMP" evidence="3">
    <location>
        <begin position="376"/>
        <end position="428"/>
    </location>
</feature>
<keyword evidence="6" id="KW-1185">Reference proteome</keyword>
<evidence type="ECO:0000256" key="1">
    <source>
        <dbReference type="SAM" id="Phobius"/>
    </source>
</evidence>
<name>A0ABV3QCW3_9GAMM</name>
<feature type="domain" description="GGDEF" evidence="4">
    <location>
        <begin position="464"/>
        <end position="597"/>
    </location>
</feature>
<dbReference type="SUPFAM" id="SSF158472">
    <property type="entry name" value="HAMP domain-like"/>
    <property type="match status" value="1"/>
</dbReference>
<dbReference type="CDD" id="cd06225">
    <property type="entry name" value="HAMP"/>
    <property type="match status" value="1"/>
</dbReference>
<dbReference type="CDD" id="cd01949">
    <property type="entry name" value="GGDEF"/>
    <property type="match status" value="1"/>
</dbReference>
<dbReference type="SUPFAM" id="SSF141868">
    <property type="entry name" value="EAL domain-like"/>
    <property type="match status" value="1"/>
</dbReference>
<feature type="transmembrane region" description="Helical" evidence="1">
    <location>
        <begin position="347"/>
        <end position="370"/>
    </location>
</feature>
<reference evidence="5 6" key="1">
    <citation type="submission" date="2024-06" db="EMBL/GenBank/DDBJ databases">
        <authorList>
            <person name="Woo H."/>
        </authorList>
    </citation>
    <scope>NUCLEOTIDE SEQUENCE [LARGE SCALE GENOMIC DNA]</scope>
    <source>
        <strain evidence="5 6">Si-c</strain>
    </source>
</reference>
<sequence>MPPASPSTSLIHRLSLTLWGLFLALLLLLSVLGYAALRLAADRVVPLAIQQWVQLKAQTNESLFVQADASVRRLRQTLVQRLDQAPPDTATRFDSLFVRSPDGLWRVRPELLDTENAPTLYLHDGPHGLSDSVRLRAVVSYELLREQGPALVPPFFSAYMDFVENGLMVYARGINWGGNADAQASNAGYPTMLGSDPRRNPGRQVFWTPVYLDHQAHTWMVSVIAPLDWHGHWVGTLGHDVAIQTLIDSVAAVRPHAAVQQLIMDGQGDLIAHPKLRERIAAAQGQLQIAALKDPPLDQALRLVLATRTSTGTGRTPDGREWVAWSRIRGPGWFQVDVLPQKRVDQWVMLGWLTMCAIGLLILAPGLWLLRRRVHALVTRPLLRLTHAVDELGRGRIPQPIALGSPDELGRLANAFDAMVAELVQQRERLTTLAECDALTGLHNRHYFEAELAHFFRGGAHAGLQGAVLLFDLDEFKYVNDTFGHFAGDAMLLRVAGETRALVRETDSLCRLGGDEFAVFMPHTTLDGALALAERIVRTVGRMALEIEGQPLRLTASLGIAHYPDHGQGAEELVSHADMAMYQAKRLGKNRWNVYRSDRDAVQAMAARLAWNERIEHALERNLLRLHFQGVYRTSNGEMTHLEALVRMLDETDPTQCILPDQFIGHAEKSGKILDIDRWMVRESIALLATHPRLPALAINISGRSFDDPDLPGFITSQLAGHGVAPQRLLVELTETAAISDLRDAERFIDALRHAGCTLCLDDFGSGFASFAYLKRLKVDVLKIDGLFIRNLPRERDNQVFVRSIIEVARGMGQRTVAEFVEDEETLLLLKEFGVDMVQGYHLDKPRADHPALKV</sequence>
<dbReference type="SMART" id="SM00052">
    <property type="entry name" value="EAL"/>
    <property type="match status" value="1"/>
</dbReference>
<dbReference type="Pfam" id="PF00990">
    <property type="entry name" value="GGDEF"/>
    <property type="match status" value="1"/>
</dbReference>
<dbReference type="InterPro" id="IPR050706">
    <property type="entry name" value="Cyclic-di-GMP_PDE-like"/>
</dbReference>
<dbReference type="Gene3D" id="3.30.450.20">
    <property type="entry name" value="PAS domain"/>
    <property type="match status" value="1"/>
</dbReference>
<dbReference type="CDD" id="cd01948">
    <property type="entry name" value="EAL"/>
    <property type="match status" value="1"/>
</dbReference>
<dbReference type="Pfam" id="PF00563">
    <property type="entry name" value="EAL"/>
    <property type="match status" value="1"/>
</dbReference>
<evidence type="ECO:0000259" key="4">
    <source>
        <dbReference type="PROSITE" id="PS50887"/>
    </source>
</evidence>
<dbReference type="Gene3D" id="6.10.340.10">
    <property type="match status" value="1"/>
</dbReference>
<protein>
    <submittedName>
        <fullName evidence="5">Bifunctional diguanylate cyclase/phosphodiesterase</fullName>
    </submittedName>
</protein>
<keyword evidence="1" id="KW-0812">Transmembrane</keyword>
<keyword evidence="1" id="KW-1133">Transmembrane helix</keyword>
<evidence type="ECO:0000259" key="3">
    <source>
        <dbReference type="PROSITE" id="PS50885"/>
    </source>
</evidence>
<evidence type="ECO:0000313" key="5">
    <source>
        <dbReference type="EMBL" id="MEW9571552.1"/>
    </source>
</evidence>
<dbReference type="PROSITE" id="PS50883">
    <property type="entry name" value="EAL"/>
    <property type="match status" value="1"/>
</dbReference>
<dbReference type="PROSITE" id="PS50885">
    <property type="entry name" value="HAMP"/>
    <property type="match status" value="1"/>
</dbReference>
<dbReference type="InterPro" id="IPR003660">
    <property type="entry name" value="HAMP_dom"/>
</dbReference>
<dbReference type="InterPro" id="IPR001633">
    <property type="entry name" value="EAL_dom"/>
</dbReference>
<accession>A0ABV3QCW3</accession>
<keyword evidence="1" id="KW-0472">Membrane</keyword>
<dbReference type="InterPro" id="IPR029787">
    <property type="entry name" value="Nucleotide_cyclase"/>
</dbReference>
<feature type="domain" description="EAL" evidence="2">
    <location>
        <begin position="608"/>
        <end position="855"/>
    </location>
</feature>